<feature type="compositionally biased region" description="Basic and acidic residues" evidence="1">
    <location>
        <begin position="27"/>
        <end position="45"/>
    </location>
</feature>
<name>A0AA36FG53_OCTVU</name>
<evidence type="ECO:0000256" key="1">
    <source>
        <dbReference type="SAM" id="MobiDB-lite"/>
    </source>
</evidence>
<keyword evidence="3" id="KW-1185">Reference proteome</keyword>
<dbReference type="EMBL" id="OX597833">
    <property type="protein sequence ID" value="CAI9737796.1"/>
    <property type="molecule type" value="Genomic_DNA"/>
</dbReference>
<feature type="compositionally biased region" description="Basic and acidic residues" evidence="1">
    <location>
        <begin position="83"/>
        <end position="92"/>
    </location>
</feature>
<dbReference type="Proteomes" id="UP001162480">
    <property type="component" value="Chromosome 20"/>
</dbReference>
<proteinExistence type="predicted"/>
<accession>A0AA36FG53</accession>
<evidence type="ECO:0000313" key="3">
    <source>
        <dbReference type="Proteomes" id="UP001162480"/>
    </source>
</evidence>
<evidence type="ECO:0000313" key="2">
    <source>
        <dbReference type="EMBL" id="CAI9737796.1"/>
    </source>
</evidence>
<sequence length="128" mass="14546">MFDRTKLKRPTETKSISRFATLTPGENIKEKQQKLKEERESKRKQLDDRHWYILQTVADCLQLDKLDVEESILEGTQKTKTRSAHDHFRSERGCSGGGRGSGGRMELLLTGELGLNSCNRSTPGVYCC</sequence>
<organism evidence="2 3">
    <name type="scientific">Octopus vulgaris</name>
    <name type="common">Common octopus</name>
    <dbReference type="NCBI Taxonomy" id="6645"/>
    <lineage>
        <taxon>Eukaryota</taxon>
        <taxon>Metazoa</taxon>
        <taxon>Spiralia</taxon>
        <taxon>Lophotrochozoa</taxon>
        <taxon>Mollusca</taxon>
        <taxon>Cephalopoda</taxon>
        <taxon>Coleoidea</taxon>
        <taxon>Octopodiformes</taxon>
        <taxon>Octopoda</taxon>
        <taxon>Incirrata</taxon>
        <taxon>Octopodidae</taxon>
        <taxon>Octopus</taxon>
    </lineage>
</organism>
<reference evidence="2" key="1">
    <citation type="submission" date="2023-08" db="EMBL/GenBank/DDBJ databases">
        <authorList>
            <person name="Alioto T."/>
            <person name="Alioto T."/>
            <person name="Gomez Garrido J."/>
        </authorList>
    </citation>
    <scope>NUCLEOTIDE SEQUENCE</scope>
</reference>
<feature type="region of interest" description="Disordered" evidence="1">
    <location>
        <begin position="1"/>
        <end position="45"/>
    </location>
</feature>
<dbReference type="AlphaFoldDB" id="A0AA36FG53"/>
<gene>
    <name evidence="2" type="ORF">OCTVUL_1B027058</name>
</gene>
<protein>
    <submittedName>
        <fullName evidence="2">Uncharacterized protein</fullName>
    </submittedName>
</protein>
<feature type="region of interest" description="Disordered" evidence="1">
    <location>
        <begin position="76"/>
        <end position="100"/>
    </location>
</feature>
<feature type="compositionally biased region" description="Basic and acidic residues" evidence="1">
    <location>
        <begin position="1"/>
        <end position="12"/>
    </location>
</feature>